<dbReference type="Proteomes" id="UP001276659">
    <property type="component" value="Unassembled WGS sequence"/>
</dbReference>
<dbReference type="SUPFAM" id="SSF52151">
    <property type="entry name" value="FabD/lysophospholipase-like"/>
    <property type="match status" value="1"/>
</dbReference>
<keyword evidence="7" id="KW-1185">Reference proteome</keyword>
<gene>
    <name evidence="6" type="ORF">OEA41_008339</name>
</gene>
<evidence type="ECO:0000313" key="7">
    <source>
        <dbReference type="Proteomes" id="UP001276659"/>
    </source>
</evidence>
<evidence type="ECO:0000313" key="6">
    <source>
        <dbReference type="EMBL" id="KAK3177013.1"/>
    </source>
</evidence>
<dbReference type="GO" id="GO:0046486">
    <property type="term" value="P:glycerolipid metabolic process"/>
    <property type="evidence" value="ECO:0007669"/>
    <property type="project" value="UniProtKB-ARBA"/>
</dbReference>
<reference evidence="6" key="1">
    <citation type="submission" date="2022-11" db="EMBL/GenBank/DDBJ databases">
        <title>Chromosomal genome sequence assembly and mating type (MAT) locus characterization of the leprose asexual lichenized fungus Lepraria neglecta (Nyl.) Erichsen.</title>
        <authorList>
            <person name="Allen J.L."/>
            <person name="Pfeffer B."/>
        </authorList>
    </citation>
    <scope>NUCLEOTIDE SEQUENCE</scope>
    <source>
        <strain evidence="6">Allen 5258</strain>
    </source>
</reference>
<comment type="caution">
    <text evidence="6">The sequence shown here is derived from an EMBL/GenBank/DDBJ whole genome shotgun (WGS) entry which is preliminary data.</text>
</comment>
<evidence type="ECO:0000256" key="1">
    <source>
        <dbReference type="ARBA" id="ARBA00022801"/>
    </source>
</evidence>
<dbReference type="EMBL" id="JASNWA010000004">
    <property type="protein sequence ID" value="KAK3177013.1"/>
    <property type="molecule type" value="Genomic_DNA"/>
</dbReference>
<evidence type="ECO:0000256" key="3">
    <source>
        <dbReference type="ARBA" id="ARBA00023098"/>
    </source>
</evidence>
<evidence type="ECO:0000259" key="5">
    <source>
        <dbReference type="PROSITE" id="PS51635"/>
    </source>
</evidence>
<dbReference type="Gene3D" id="3.40.1090.10">
    <property type="entry name" value="Cytosolic phospholipase A2 catalytic domain"/>
    <property type="match status" value="1"/>
</dbReference>
<dbReference type="InterPro" id="IPR002641">
    <property type="entry name" value="PNPLA_dom"/>
</dbReference>
<dbReference type="AlphaFoldDB" id="A0AAE0DNS4"/>
<dbReference type="GO" id="GO:0016020">
    <property type="term" value="C:membrane"/>
    <property type="evidence" value="ECO:0007669"/>
    <property type="project" value="TreeGrafter"/>
</dbReference>
<proteinExistence type="predicted"/>
<dbReference type="InterPro" id="IPR016035">
    <property type="entry name" value="Acyl_Trfase/lysoPLipase"/>
</dbReference>
<protein>
    <recommendedName>
        <fullName evidence="5">PNPLA domain-containing protein</fullName>
    </recommendedName>
</protein>
<dbReference type="Pfam" id="PF01734">
    <property type="entry name" value="Patatin"/>
    <property type="match status" value="1"/>
</dbReference>
<keyword evidence="1 4" id="KW-0378">Hydrolase</keyword>
<feature type="active site" description="Proton acceptor" evidence="4">
    <location>
        <position position="169"/>
    </location>
</feature>
<keyword evidence="2 4" id="KW-0442">Lipid degradation</keyword>
<dbReference type="CDD" id="cd07216">
    <property type="entry name" value="Pat17_PNPLA8_PNPLA9_like3"/>
    <property type="match status" value="1"/>
</dbReference>
<dbReference type="PANTHER" id="PTHR24185:SF1">
    <property type="entry name" value="CALCIUM-INDEPENDENT PHOSPHOLIPASE A2-GAMMA"/>
    <property type="match status" value="1"/>
</dbReference>
<dbReference type="GO" id="GO:0016042">
    <property type="term" value="P:lipid catabolic process"/>
    <property type="evidence" value="ECO:0007669"/>
    <property type="project" value="UniProtKB-UniRule"/>
</dbReference>
<evidence type="ECO:0000256" key="2">
    <source>
        <dbReference type="ARBA" id="ARBA00022963"/>
    </source>
</evidence>
<feature type="domain" description="PNPLA" evidence="5">
    <location>
        <begin position="1"/>
        <end position="182"/>
    </location>
</feature>
<comment type="caution">
    <text evidence="4">Lacks conserved residue(s) required for the propagation of feature annotation.</text>
</comment>
<dbReference type="PROSITE" id="PS51635">
    <property type="entry name" value="PNPLA"/>
    <property type="match status" value="1"/>
</dbReference>
<dbReference type="GO" id="GO:0047499">
    <property type="term" value="F:calcium-independent phospholipase A2 activity"/>
    <property type="evidence" value="ECO:0007669"/>
    <property type="project" value="TreeGrafter"/>
</dbReference>
<sequence length="501" mass="56354">MHGIGSRMNPRRLNLQPCEYFDLIGGTSTGGIIAIMLGRLRMSVDECIAEYADLSKKVFSERKQGVSKEMFKASNLEAAIKGVIKKKLGDDMQDAPLEDPLDEECCKTLVYTLPEKHPAGAGPQALRTYTIGAQAPIPCTIWQAARATSAAPTFFKSVRFGIPPLAWVDAGMGFNNPARVILEEAGKIWRDDDDHFDRSHIGCLVSLGTGYPTVARLDTGRLKNEILSRVGIPTDAIAVMQSIITNTEPVAVQLRDDLSDKVYYRFNVEQGLQAIELFDYEELENVSADTNNYLLQRERDVDRCTLAMARLPLRDTIMESEGLTKFLVLPGVPQDEPWRREVSSSGMFIDYLWARLVQADILDEEGRTLLSYGLKSLSHNSQPHDFHHHNTSEDCKLKRIADTVNLHTASNRKIWAAHKLYRALRVTQEECFTASSTDYLWSTHRLAGTSKMLGLLQASYELYLMAKEGRMRQLGPEHKSYLYSAKATERLWQHLVRNNVG</sequence>
<accession>A0AAE0DNS4</accession>
<organism evidence="6 7">
    <name type="scientific">Lepraria neglecta</name>
    <dbReference type="NCBI Taxonomy" id="209136"/>
    <lineage>
        <taxon>Eukaryota</taxon>
        <taxon>Fungi</taxon>
        <taxon>Dikarya</taxon>
        <taxon>Ascomycota</taxon>
        <taxon>Pezizomycotina</taxon>
        <taxon>Lecanoromycetes</taxon>
        <taxon>OSLEUM clade</taxon>
        <taxon>Lecanoromycetidae</taxon>
        <taxon>Lecanorales</taxon>
        <taxon>Lecanorineae</taxon>
        <taxon>Stereocaulaceae</taxon>
        <taxon>Lepraria</taxon>
    </lineage>
</organism>
<feature type="active site" description="Nucleophile" evidence="4">
    <location>
        <position position="28"/>
    </location>
</feature>
<name>A0AAE0DNS4_9LECA</name>
<dbReference type="PANTHER" id="PTHR24185">
    <property type="entry name" value="CALCIUM-INDEPENDENT PHOSPHOLIPASE A2-GAMMA"/>
    <property type="match status" value="1"/>
</dbReference>
<keyword evidence="3 4" id="KW-0443">Lipid metabolism</keyword>
<evidence type="ECO:0000256" key="4">
    <source>
        <dbReference type="PROSITE-ProRule" id="PRU01161"/>
    </source>
</evidence>
<dbReference type="GO" id="GO:0019369">
    <property type="term" value="P:arachidonate metabolic process"/>
    <property type="evidence" value="ECO:0007669"/>
    <property type="project" value="TreeGrafter"/>
</dbReference>
<feature type="short sequence motif" description="GXSXG" evidence="4">
    <location>
        <begin position="26"/>
        <end position="30"/>
    </location>
</feature>